<feature type="compositionally biased region" description="Basic and acidic residues" evidence="1">
    <location>
        <begin position="186"/>
        <end position="196"/>
    </location>
</feature>
<sequence>MSRDRRAGPHGRCRRATRQRPFPPPRHIRRLLDIALAFGGGQDDAALGQPVERRASRGNHHALAALGVDAGVIDDVGAVVGPEHGRVFAASCVRVRRIAARSDGDMIVQREAQAVIAPPAGDKAGRITRSERVGDSAHQHAITPVLAPDEGAHQVHAIKRRTGRDRDVVERFDGIGRHRSGPLRDNQAERAVDRDGDQRRDLLGLAGAPPGNVGFERLAIGGILHRVFVHRRQDHARRDAVDRDLRGREFEGERRRKLGQAALCRVIVHAARSRRPFVDRGYVDDPPALPGFLRRTHEAAAGQEGAVKVGADDAIEMVERHVDQLGAAHVEARGIDQPRRSTEAAFGVGKQRLDRVFTGHVALDRVDSIGARRLGDLGRGIRIAEIGEDDARARLRQGGDARRPDTGLAAGHYRDRIICHAPCPIVASGIDATNAMGRSIVPHRAIAEAAVDAVVAAASREHERNVACGERFGDGRALLTAAQVDVEDRSVDAAVLHPRQGAGHRIDGADRRLVEHLEEILEHHRDERFVLDDEDLGERRHAPALTRGCHTLTTTRL</sequence>
<evidence type="ECO:0000313" key="3">
    <source>
        <dbReference type="Proteomes" id="UP000218231"/>
    </source>
</evidence>
<organism evidence="2 3">
    <name type="scientific">Diploscapter pachys</name>
    <dbReference type="NCBI Taxonomy" id="2018661"/>
    <lineage>
        <taxon>Eukaryota</taxon>
        <taxon>Metazoa</taxon>
        <taxon>Ecdysozoa</taxon>
        <taxon>Nematoda</taxon>
        <taxon>Chromadorea</taxon>
        <taxon>Rhabditida</taxon>
        <taxon>Rhabditina</taxon>
        <taxon>Rhabditomorpha</taxon>
        <taxon>Rhabditoidea</taxon>
        <taxon>Rhabditidae</taxon>
        <taxon>Diploscapter</taxon>
    </lineage>
</organism>
<evidence type="ECO:0000313" key="2">
    <source>
        <dbReference type="EMBL" id="PAV92714.1"/>
    </source>
</evidence>
<comment type="caution">
    <text evidence="2">The sequence shown here is derived from an EMBL/GenBank/DDBJ whole genome shotgun (WGS) entry which is preliminary data.</text>
</comment>
<gene>
    <name evidence="2" type="ORF">WR25_13478</name>
</gene>
<evidence type="ECO:0000256" key="1">
    <source>
        <dbReference type="SAM" id="MobiDB-lite"/>
    </source>
</evidence>
<dbReference type="Proteomes" id="UP000218231">
    <property type="component" value="Unassembled WGS sequence"/>
</dbReference>
<name>A0A2A2M2K7_9BILA</name>
<feature type="compositionally biased region" description="Basic residues" evidence="1">
    <location>
        <begin position="8"/>
        <end position="18"/>
    </location>
</feature>
<proteinExistence type="predicted"/>
<accession>A0A2A2M2K7</accession>
<dbReference type="EMBL" id="LIAE01006064">
    <property type="protein sequence ID" value="PAV92714.1"/>
    <property type="molecule type" value="Genomic_DNA"/>
</dbReference>
<reference evidence="2 3" key="1">
    <citation type="journal article" date="2017" name="Curr. Biol.">
        <title>Genome architecture and evolution of a unichromosomal asexual nematode.</title>
        <authorList>
            <person name="Fradin H."/>
            <person name="Zegar C."/>
            <person name="Gutwein M."/>
            <person name="Lucas J."/>
            <person name="Kovtun M."/>
            <person name="Corcoran D."/>
            <person name="Baugh L.R."/>
            <person name="Kiontke K."/>
            <person name="Gunsalus K."/>
            <person name="Fitch D.H."/>
            <person name="Piano F."/>
        </authorList>
    </citation>
    <scope>NUCLEOTIDE SEQUENCE [LARGE SCALE GENOMIC DNA]</scope>
    <source>
        <strain evidence="2">PF1309</strain>
    </source>
</reference>
<dbReference type="AlphaFoldDB" id="A0A2A2M2K7"/>
<protein>
    <submittedName>
        <fullName evidence="2">Uncharacterized protein</fullName>
    </submittedName>
</protein>
<feature type="region of interest" description="Disordered" evidence="1">
    <location>
        <begin position="169"/>
        <end position="196"/>
    </location>
</feature>
<keyword evidence="3" id="KW-1185">Reference proteome</keyword>
<feature type="region of interest" description="Disordered" evidence="1">
    <location>
        <begin position="1"/>
        <end position="25"/>
    </location>
</feature>